<reference evidence="2" key="1">
    <citation type="journal article" date="2020" name="Cell">
        <title>Large-Scale Comparative Analyses of Tick Genomes Elucidate Their Genetic Diversity and Vector Capacities.</title>
        <authorList>
            <consortium name="Tick Genome and Microbiome Consortium (TIGMIC)"/>
            <person name="Jia N."/>
            <person name="Wang J."/>
            <person name="Shi W."/>
            <person name="Du L."/>
            <person name="Sun Y."/>
            <person name="Zhan W."/>
            <person name="Jiang J.F."/>
            <person name="Wang Q."/>
            <person name="Zhang B."/>
            <person name="Ji P."/>
            <person name="Bell-Sakyi L."/>
            <person name="Cui X.M."/>
            <person name="Yuan T.T."/>
            <person name="Jiang B.G."/>
            <person name="Yang W.F."/>
            <person name="Lam T.T."/>
            <person name="Chang Q.C."/>
            <person name="Ding S.J."/>
            <person name="Wang X.J."/>
            <person name="Zhu J.G."/>
            <person name="Ruan X.D."/>
            <person name="Zhao L."/>
            <person name="Wei J.T."/>
            <person name="Ye R.Z."/>
            <person name="Que T.C."/>
            <person name="Du C.H."/>
            <person name="Zhou Y.H."/>
            <person name="Cheng J.X."/>
            <person name="Dai P.F."/>
            <person name="Guo W.B."/>
            <person name="Han X.H."/>
            <person name="Huang E.J."/>
            <person name="Li L.F."/>
            <person name="Wei W."/>
            <person name="Gao Y.C."/>
            <person name="Liu J.Z."/>
            <person name="Shao H.Z."/>
            <person name="Wang X."/>
            <person name="Wang C.C."/>
            <person name="Yang T.C."/>
            <person name="Huo Q.B."/>
            <person name="Li W."/>
            <person name="Chen H.Y."/>
            <person name="Chen S.E."/>
            <person name="Zhou L.G."/>
            <person name="Ni X.B."/>
            <person name="Tian J.H."/>
            <person name="Sheng Y."/>
            <person name="Liu T."/>
            <person name="Pan Y.S."/>
            <person name="Xia L.Y."/>
            <person name="Li J."/>
            <person name="Zhao F."/>
            <person name="Cao W.C."/>
        </authorList>
    </citation>
    <scope>NUCLEOTIDE SEQUENCE</scope>
    <source>
        <strain evidence="2">Rmic-2018</strain>
    </source>
</reference>
<organism evidence="2 3">
    <name type="scientific">Rhipicephalus microplus</name>
    <name type="common">Cattle tick</name>
    <name type="synonym">Boophilus microplus</name>
    <dbReference type="NCBI Taxonomy" id="6941"/>
    <lineage>
        <taxon>Eukaryota</taxon>
        <taxon>Metazoa</taxon>
        <taxon>Ecdysozoa</taxon>
        <taxon>Arthropoda</taxon>
        <taxon>Chelicerata</taxon>
        <taxon>Arachnida</taxon>
        <taxon>Acari</taxon>
        <taxon>Parasitiformes</taxon>
        <taxon>Ixodida</taxon>
        <taxon>Ixodoidea</taxon>
        <taxon>Ixodidae</taxon>
        <taxon>Rhipicephalinae</taxon>
        <taxon>Rhipicephalus</taxon>
        <taxon>Boophilus</taxon>
    </lineage>
</organism>
<accession>A0A9J6EQ99</accession>
<dbReference type="EMBL" id="JABSTU010000003">
    <property type="protein sequence ID" value="KAH8036324.1"/>
    <property type="molecule type" value="Genomic_DNA"/>
</dbReference>
<feature type="region of interest" description="Disordered" evidence="1">
    <location>
        <begin position="1"/>
        <end position="29"/>
    </location>
</feature>
<proteinExistence type="predicted"/>
<evidence type="ECO:0000313" key="2">
    <source>
        <dbReference type="EMBL" id="KAH8036324.1"/>
    </source>
</evidence>
<dbReference type="VEuPathDB" id="VectorBase:LOC119186308"/>
<dbReference type="AlphaFoldDB" id="A0A9J6EQ99"/>
<dbReference type="Proteomes" id="UP000821866">
    <property type="component" value="Chromosome 11"/>
</dbReference>
<feature type="region of interest" description="Disordered" evidence="1">
    <location>
        <begin position="42"/>
        <end position="78"/>
    </location>
</feature>
<reference evidence="2" key="2">
    <citation type="submission" date="2021-09" db="EMBL/GenBank/DDBJ databases">
        <authorList>
            <person name="Jia N."/>
            <person name="Wang J."/>
            <person name="Shi W."/>
            <person name="Du L."/>
            <person name="Sun Y."/>
            <person name="Zhan W."/>
            <person name="Jiang J."/>
            <person name="Wang Q."/>
            <person name="Zhang B."/>
            <person name="Ji P."/>
            <person name="Sakyi L.B."/>
            <person name="Cui X."/>
            <person name="Yuan T."/>
            <person name="Jiang B."/>
            <person name="Yang W."/>
            <person name="Lam T.T.-Y."/>
            <person name="Chang Q."/>
            <person name="Ding S."/>
            <person name="Wang X."/>
            <person name="Zhu J."/>
            <person name="Ruan X."/>
            <person name="Zhao L."/>
            <person name="Wei J."/>
            <person name="Que T."/>
            <person name="Du C."/>
            <person name="Cheng J."/>
            <person name="Dai P."/>
            <person name="Han X."/>
            <person name="Huang E."/>
            <person name="Gao Y."/>
            <person name="Liu J."/>
            <person name="Shao H."/>
            <person name="Ye R."/>
            <person name="Li L."/>
            <person name="Wei W."/>
            <person name="Wang X."/>
            <person name="Wang C."/>
            <person name="Huo Q."/>
            <person name="Li W."/>
            <person name="Guo W."/>
            <person name="Chen H."/>
            <person name="Chen S."/>
            <person name="Zhou L."/>
            <person name="Zhou L."/>
            <person name="Ni X."/>
            <person name="Tian J."/>
            <person name="Zhou Y."/>
            <person name="Sheng Y."/>
            <person name="Liu T."/>
            <person name="Pan Y."/>
            <person name="Xia L."/>
            <person name="Li J."/>
            <person name="Zhao F."/>
            <person name="Cao W."/>
        </authorList>
    </citation>
    <scope>NUCLEOTIDE SEQUENCE</scope>
    <source>
        <strain evidence="2">Rmic-2018</strain>
        <tissue evidence="2">Larvae</tissue>
    </source>
</reference>
<protein>
    <submittedName>
        <fullName evidence="2">Uncharacterized protein</fullName>
    </submittedName>
</protein>
<name>A0A9J6EQ99_RHIMP</name>
<keyword evidence="3" id="KW-1185">Reference proteome</keyword>
<evidence type="ECO:0000256" key="1">
    <source>
        <dbReference type="SAM" id="MobiDB-lite"/>
    </source>
</evidence>
<comment type="caution">
    <text evidence="2">The sequence shown here is derived from an EMBL/GenBank/DDBJ whole genome shotgun (WGS) entry which is preliminary data.</text>
</comment>
<gene>
    <name evidence="2" type="ORF">HPB51_024890</name>
</gene>
<sequence>MGTKQKPKHSFGFEPTSRGPDNKPSNMETDLLELLVHFRMQQGSPHGKRQSTEVRNASQGLDSKCHSKDKNTTTSRTMSNCKFKRLGAGKSNISSSKSAEGEDGFKADEVFDHETRRPKLTKQGAVDNMMQLRDFLRENGPSEEHDLRKALSISQVQMIIDMHGAITAFLDCSPLFEYLYTFVCYDCIDEEDDRVAETFTELLNNGILHDAIAGDGVRQGKSVLSSDSSVCVSAGGGGDNEPATWRTKNASSQIPSLRLHHSRARQVMQQTCDAKVLTERLQPARITELNPNLVCRSAM</sequence>
<evidence type="ECO:0000313" key="3">
    <source>
        <dbReference type="Proteomes" id="UP000821866"/>
    </source>
</evidence>